<evidence type="ECO:0000313" key="2">
    <source>
        <dbReference type="Proteomes" id="UP000326950"/>
    </source>
</evidence>
<sequence>MHQQKHQRRVLECYGRRCNQTFKSISGMLIHLESGYWQSSSAEDYIRDIARECYQNKKYIRDSFYIGYFCFACDKDFDHLSALWQHCEDSLSCSYLLQGQQCLAKLQRYLYRKLR</sequence>
<reference evidence="1 2" key="1">
    <citation type="submission" date="2019-04" db="EMBL/GenBank/DDBJ databases">
        <title>Friends and foes A comparative genomics study of 23 Aspergillus species from section Flavi.</title>
        <authorList>
            <consortium name="DOE Joint Genome Institute"/>
            <person name="Kjaerbolling I."/>
            <person name="Vesth T."/>
            <person name="Frisvad J.C."/>
            <person name="Nybo J.L."/>
            <person name="Theobald S."/>
            <person name="Kildgaard S."/>
            <person name="Isbrandt T."/>
            <person name="Kuo A."/>
            <person name="Sato A."/>
            <person name="Lyhne E.K."/>
            <person name="Kogle M.E."/>
            <person name="Wiebenga A."/>
            <person name="Kun R.S."/>
            <person name="Lubbers R.J."/>
            <person name="Makela M.R."/>
            <person name="Barry K."/>
            <person name="Chovatia M."/>
            <person name="Clum A."/>
            <person name="Daum C."/>
            <person name="Haridas S."/>
            <person name="He G."/>
            <person name="LaButti K."/>
            <person name="Lipzen A."/>
            <person name="Mondo S."/>
            <person name="Riley R."/>
            <person name="Salamov A."/>
            <person name="Simmons B.A."/>
            <person name="Magnuson J.K."/>
            <person name="Henrissat B."/>
            <person name="Mortensen U.H."/>
            <person name="Larsen T.O."/>
            <person name="Devries R.P."/>
            <person name="Grigoriev I.V."/>
            <person name="Machida M."/>
            <person name="Baker S.E."/>
            <person name="Andersen M.R."/>
        </authorList>
    </citation>
    <scope>NUCLEOTIDE SEQUENCE [LARGE SCALE GENOMIC DNA]</scope>
    <source>
        <strain evidence="1 2">CBS 117626</strain>
    </source>
</reference>
<protein>
    <submittedName>
        <fullName evidence="1">Uncharacterized protein</fullName>
    </submittedName>
</protein>
<proteinExistence type="predicted"/>
<gene>
    <name evidence="1" type="ORF">BDV40DRAFT_259312</name>
</gene>
<keyword evidence="2" id="KW-1185">Reference proteome</keyword>
<dbReference type="Proteomes" id="UP000326950">
    <property type="component" value="Unassembled WGS sequence"/>
</dbReference>
<dbReference type="EMBL" id="ML738603">
    <property type="protein sequence ID" value="KAE8165065.1"/>
    <property type="molecule type" value="Genomic_DNA"/>
</dbReference>
<evidence type="ECO:0000313" key="1">
    <source>
        <dbReference type="EMBL" id="KAE8165065.1"/>
    </source>
</evidence>
<dbReference type="AlphaFoldDB" id="A0A5N6V2A4"/>
<accession>A0A5N6V2A4</accession>
<organism evidence="1 2">
    <name type="scientific">Aspergillus tamarii</name>
    <dbReference type="NCBI Taxonomy" id="41984"/>
    <lineage>
        <taxon>Eukaryota</taxon>
        <taxon>Fungi</taxon>
        <taxon>Dikarya</taxon>
        <taxon>Ascomycota</taxon>
        <taxon>Pezizomycotina</taxon>
        <taxon>Eurotiomycetes</taxon>
        <taxon>Eurotiomycetidae</taxon>
        <taxon>Eurotiales</taxon>
        <taxon>Aspergillaceae</taxon>
        <taxon>Aspergillus</taxon>
        <taxon>Aspergillus subgen. Circumdati</taxon>
    </lineage>
</organism>
<name>A0A5N6V2A4_ASPTM</name>
<dbReference type="OrthoDB" id="6105938at2759"/>